<dbReference type="GO" id="GO:0004550">
    <property type="term" value="F:nucleoside diphosphate kinase activity"/>
    <property type="evidence" value="ECO:0007669"/>
    <property type="project" value="UniProtKB-EC"/>
</dbReference>
<evidence type="ECO:0000256" key="3">
    <source>
        <dbReference type="ARBA" id="ARBA00012966"/>
    </source>
</evidence>
<name>A0A437P1X4_9ACTN</name>
<protein>
    <recommendedName>
        <fullName evidence="3">nucleoside-diphosphate kinase</fullName>
        <ecNumber evidence="3">2.7.4.6</ecNumber>
    </recommendedName>
</protein>
<dbReference type="OrthoDB" id="9801161at2"/>
<dbReference type="InterPro" id="IPR034907">
    <property type="entry name" value="NDK-like_dom"/>
</dbReference>
<dbReference type="Gene3D" id="3.30.70.141">
    <property type="entry name" value="Nucleoside diphosphate kinase-like domain"/>
    <property type="match status" value="1"/>
</dbReference>
<evidence type="ECO:0000256" key="4">
    <source>
        <dbReference type="ARBA" id="ARBA00022679"/>
    </source>
</evidence>
<evidence type="ECO:0000256" key="6">
    <source>
        <dbReference type="ARBA" id="ARBA00023080"/>
    </source>
</evidence>
<evidence type="ECO:0000313" key="10">
    <source>
        <dbReference type="EMBL" id="RVU16240.1"/>
    </source>
</evidence>
<dbReference type="SMART" id="SM00562">
    <property type="entry name" value="NDK"/>
    <property type="match status" value="1"/>
</dbReference>
<dbReference type="PANTHER" id="PTHR11349">
    <property type="entry name" value="NUCLEOSIDE DIPHOSPHATE KINASE"/>
    <property type="match status" value="1"/>
</dbReference>
<evidence type="ECO:0000313" key="11">
    <source>
        <dbReference type="Proteomes" id="UP000283128"/>
    </source>
</evidence>
<gene>
    <name evidence="10" type="ORF">EOT10_36815</name>
</gene>
<keyword evidence="6" id="KW-0546">Nucleotide metabolism</keyword>
<feature type="domain" description="Nucleoside diphosphate kinase-like" evidence="9">
    <location>
        <begin position="45"/>
        <end position="193"/>
    </location>
</feature>
<dbReference type="EC" id="2.7.4.6" evidence="3"/>
<evidence type="ECO:0000256" key="7">
    <source>
        <dbReference type="PROSITE-ProRule" id="PRU00706"/>
    </source>
</evidence>
<evidence type="ECO:0000256" key="8">
    <source>
        <dbReference type="RuleBase" id="RU004011"/>
    </source>
</evidence>
<accession>A0A437P1X4</accession>
<keyword evidence="5" id="KW-0418">Kinase</keyword>
<dbReference type="GO" id="GO:0006241">
    <property type="term" value="P:CTP biosynthetic process"/>
    <property type="evidence" value="ECO:0007669"/>
    <property type="project" value="InterPro"/>
</dbReference>
<dbReference type="PRINTS" id="PR01243">
    <property type="entry name" value="NUCDPKINASE"/>
</dbReference>
<dbReference type="Proteomes" id="UP000283128">
    <property type="component" value="Unassembled WGS sequence"/>
</dbReference>
<keyword evidence="4" id="KW-0808">Transferase</keyword>
<dbReference type="AlphaFoldDB" id="A0A437P1X4"/>
<comment type="caution">
    <text evidence="10">The sequence shown here is derived from an EMBL/GenBank/DDBJ whole genome shotgun (WGS) entry which is preliminary data.</text>
</comment>
<evidence type="ECO:0000259" key="9">
    <source>
        <dbReference type="SMART" id="SM00562"/>
    </source>
</evidence>
<dbReference type="GO" id="GO:0006183">
    <property type="term" value="P:GTP biosynthetic process"/>
    <property type="evidence" value="ECO:0007669"/>
    <property type="project" value="InterPro"/>
</dbReference>
<proteinExistence type="inferred from homology"/>
<sequence>MSAPGPALAVREQVGGLRGSGGGEVSGRPPAGGVVRGIDFGRWAVVLCKPDAVERDLVDAVLDRVEGAGVSIVGRMELVAKAWQAHVHYWDLLVDRDWFLDRDIAACLDEAYVGQRVTVALAHGEPGMHARLRDLLGHFDPTHAAAGTIRADLGQDSLEAALAEKRLVRNLVHTSDDADAARRDFGTWFGAGRRDLLTPPLSAQKQIR</sequence>
<dbReference type="PROSITE" id="PS51374">
    <property type="entry name" value="NDPK_LIKE"/>
    <property type="match status" value="1"/>
</dbReference>
<keyword evidence="11" id="KW-1185">Reference proteome</keyword>
<dbReference type="EMBL" id="RZYA01000028">
    <property type="protein sequence ID" value="RVU16240.1"/>
    <property type="molecule type" value="Genomic_DNA"/>
</dbReference>
<dbReference type="GO" id="GO:0006228">
    <property type="term" value="P:UTP biosynthetic process"/>
    <property type="evidence" value="ECO:0007669"/>
    <property type="project" value="InterPro"/>
</dbReference>
<dbReference type="SUPFAM" id="SSF54919">
    <property type="entry name" value="Nucleoside diphosphate kinase, NDK"/>
    <property type="match status" value="1"/>
</dbReference>
<evidence type="ECO:0000256" key="2">
    <source>
        <dbReference type="ARBA" id="ARBA00008142"/>
    </source>
</evidence>
<comment type="caution">
    <text evidence="7">Lacks conserved residue(s) required for the propagation of feature annotation.</text>
</comment>
<organism evidence="10 11">
    <name type="scientific">Streptomyces antnestii</name>
    <dbReference type="NCBI Taxonomy" id="2494256"/>
    <lineage>
        <taxon>Bacteria</taxon>
        <taxon>Bacillati</taxon>
        <taxon>Actinomycetota</taxon>
        <taxon>Actinomycetes</taxon>
        <taxon>Kitasatosporales</taxon>
        <taxon>Streptomycetaceae</taxon>
        <taxon>Streptomyces</taxon>
    </lineage>
</organism>
<dbReference type="InterPro" id="IPR036850">
    <property type="entry name" value="NDK-like_dom_sf"/>
</dbReference>
<evidence type="ECO:0000256" key="1">
    <source>
        <dbReference type="ARBA" id="ARBA00001946"/>
    </source>
</evidence>
<dbReference type="InterPro" id="IPR001564">
    <property type="entry name" value="Nucleoside_diP_kinase"/>
</dbReference>
<reference evidence="10 11" key="1">
    <citation type="submission" date="2019-01" db="EMBL/GenBank/DDBJ databases">
        <title>Genome sequences of Streptomyces and Rhizobium isolates collected from root and soil.</title>
        <authorList>
            <person name="Chhettri S."/>
            <person name="Sevigny J.L."/>
            <person name="Sen A."/>
            <person name="Ennis N."/>
            <person name="Tisa L."/>
        </authorList>
    </citation>
    <scope>NUCLEOTIDE SEQUENCE [LARGE SCALE GENOMIC DNA]</scope>
    <source>
        <strain evidence="10 11">San01</strain>
    </source>
</reference>
<dbReference type="Pfam" id="PF00334">
    <property type="entry name" value="NDK"/>
    <property type="match status" value="1"/>
</dbReference>
<comment type="cofactor">
    <cofactor evidence="1">
        <name>Mg(2+)</name>
        <dbReference type="ChEBI" id="CHEBI:18420"/>
    </cofactor>
</comment>
<evidence type="ECO:0000256" key="5">
    <source>
        <dbReference type="ARBA" id="ARBA00022777"/>
    </source>
</evidence>
<comment type="similarity">
    <text evidence="2 7 8">Belongs to the NDK family.</text>
</comment>